<sequence>MLSIEQIDQLPYNDLRKFAKLYQIKSNQKAVKLRLELKKIIGTPELDEETCASPVVCEEEGVNKLIKPANDPCSQTAVSNPCSPSSARLSATILSTGGGLTHSSEVHSANTTSVFIDREADHVCSLNETYEVTEPLFATPDCDVSTQLPEETTTFPNSLVVMSQIPEAFNATDNNNRQLKSSNSKISSAISRVRRIPNFKRIHAQAAAKMESLPQYLERRCQARNETRPPFASPIFRGYTGAMRTGNLKDTISNRAPVPLSDMTNSSHCLVKVKLPRGSSLVESCKLSGSQASGQVKPTFPVKRSASNLPADSAFARRKAYDTHRRLSTTPAKSTTTPKSTTIRDSSLRNSKNPAAPSDPRVISFQTHVALQRQKAATSAQMNRFITKRVVVDTNRGMRS</sequence>
<keyword evidence="3" id="KW-1185">Reference proteome</keyword>
<feature type="region of interest" description="Disordered" evidence="1">
    <location>
        <begin position="320"/>
        <end position="360"/>
    </location>
</feature>
<feature type="compositionally biased region" description="Low complexity" evidence="1">
    <location>
        <begin position="328"/>
        <end position="341"/>
    </location>
</feature>
<evidence type="ECO:0000313" key="2">
    <source>
        <dbReference type="EMBL" id="KAG5441043.1"/>
    </source>
</evidence>
<reference evidence="2 3" key="2">
    <citation type="journal article" date="2021" name="Genomics">
        <title>High-quality reference genome for Clonorchis sinensis.</title>
        <authorList>
            <person name="Young N.D."/>
            <person name="Stroehlein A.J."/>
            <person name="Kinkar L."/>
            <person name="Wang T."/>
            <person name="Sohn W.M."/>
            <person name="Chang B.C.H."/>
            <person name="Kaur P."/>
            <person name="Weisz D."/>
            <person name="Dudchenko O."/>
            <person name="Aiden E.L."/>
            <person name="Korhonen P.K."/>
            <person name="Gasser R.B."/>
        </authorList>
    </citation>
    <scope>NUCLEOTIDE SEQUENCE [LARGE SCALE GENOMIC DNA]</scope>
    <source>
        <strain evidence="2">Cs-k2</strain>
    </source>
</reference>
<protein>
    <submittedName>
        <fullName evidence="2">Uncharacterized protein</fullName>
    </submittedName>
</protein>
<reference evidence="2 3" key="1">
    <citation type="journal article" date="2018" name="Biotechnol. Adv.">
        <title>Improved genomic resources and new bioinformatic workflow for the carcinogenic parasite Clonorchis sinensis: Biotechnological implications.</title>
        <authorList>
            <person name="Wang D."/>
            <person name="Korhonen P.K."/>
            <person name="Gasser R.B."/>
            <person name="Young N.D."/>
        </authorList>
    </citation>
    <scope>NUCLEOTIDE SEQUENCE [LARGE SCALE GENOMIC DNA]</scope>
    <source>
        <strain evidence="2">Cs-k2</strain>
    </source>
</reference>
<feature type="compositionally biased region" description="Polar residues" evidence="1">
    <location>
        <begin position="343"/>
        <end position="353"/>
    </location>
</feature>
<organism evidence="2 3">
    <name type="scientific">Clonorchis sinensis</name>
    <name type="common">Chinese liver fluke</name>
    <dbReference type="NCBI Taxonomy" id="79923"/>
    <lineage>
        <taxon>Eukaryota</taxon>
        <taxon>Metazoa</taxon>
        <taxon>Spiralia</taxon>
        <taxon>Lophotrochozoa</taxon>
        <taxon>Platyhelminthes</taxon>
        <taxon>Trematoda</taxon>
        <taxon>Digenea</taxon>
        <taxon>Opisthorchiida</taxon>
        <taxon>Opisthorchiata</taxon>
        <taxon>Opisthorchiidae</taxon>
        <taxon>Clonorchis</taxon>
    </lineage>
</organism>
<gene>
    <name evidence="2" type="ORF">CSKR_101275</name>
</gene>
<name>A0A8T1LUE7_CLOSI</name>
<dbReference type="OrthoDB" id="6247914at2759"/>
<evidence type="ECO:0000256" key="1">
    <source>
        <dbReference type="SAM" id="MobiDB-lite"/>
    </source>
</evidence>
<evidence type="ECO:0000313" key="3">
    <source>
        <dbReference type="Proteomes" id="UP000286415"/>
    </source>
</evidence>
<accession>A0A8T1LUE7</accession>
<dbReference type="AlphaFoldDB" id="A0A8T1LUE7"/>
<dbReference type="Proteomes" id="UP000286415">
    <property type="component" value="Unassembled WGS sequence"/>
</dbReference>
<dbReference type="EMBL" id="NIRI02000077">
    <property type="protein sequence ID" value="KAG5441043.1"/>
    <property type="molecule type" value="Genomic_DNA"/>
</dbReference>
<proteinExistence type="predicted"/>
<comment type="caution">
    <text evidence="2">The sequence shown here is derived from an EMBL/GenBank/DDBJ whole genome shotgun (WGS) entry which is preliminary data.</text>
</comment>